<keyword evidence="2" id="KW-0812">Transmembrane</keyword>
<dbReference type="RefSeq" id="WP_180285661.1">
    <property type="nucleotide sequence ID" value="NZ_JABFDB010000032.1"/>
</dbReference>
<comment type="caution">
    <text evidence="3">The sequence shown here is derived from an EMBL/GenBank/DDBJ whole genome shotgun (WGS) entry which is preliminary data.</text>
</comment>
<keyword evidence="2" id="KW-1133">Transmembrane helix</keyword>
<dbReference type="EMBL" id="JABFDB010000032">
    <property type="protein sequence ID" value="NYZ23886.1"/>
    <property type="molecule type" value="Genomic_DNA"/>
</dbReference>
<name>A0ABX2TKM6_9PROT</name>
<evidence type="ECO:0000256" key="1">
    <source>
        <dbReference type="SAM" id="MobiDB-lite"/>
    </source>
</evidence>
<gene>
    <name evidence="3" type="ORF">HND93_29645</name>
</gene>
<feature type="region of interest" description="Disordered" evidence="1">
    <location>
        <begin position="1"/>
        <end position="23"/>
    </location>
</feature>
<organism evidence="3 4">
    <name type="scientific">Azospirillum oleiclasticum</name>
    <dbReference type="NCBI Taxonomy" id="2735135"/>
    <lineage>
        <taxon>Bacteria</taxon>
        <taxon>Pseudomonadati</taxon>
        <taxon>Pseudomonadota</taxon>
        <taxon>Alphaproteobacteria</taxon>
        <taxon>Rhodospirillales</taxon>
        <taxon>Azospirillaceae</taxon>
        <taxon>Azospirillum</taxon>
    </lineage>
</organism>
<evidence type="ECO:0000256" key="2">
    <source>
        <dbReference type="SAM" id="Phobius"/>
    </source>
</evidence>
<sequence length="246" mass="25587">MDATETTTANDAAPPAARGPTGPRRLGAAVVAVALGGALVWLGAPRLIAALESLDARTVIWDARAGHPPPPDRLAAAAADLDAAQRWAADGEAMGDRGFLLVQQARATPPGPERGALLDRAAQATEAGLAAAPAQPSAWARLAWLHVARGDRAAAIPALRLSLLTGPVAPALMASRLELGLELLSLMDPDTRGLLRRQVRLLWVVSPETVAAMSQKPDTGGFVRDALNDLSEEDMAAFLRVHGPKS</sequence>
<protein>
    <submittedName>
        <fullName evidence="3">Uncharacterized protein</fullName>
    </submittedName>
</protein>
<reference evidence="3 4" key="1">
    <citation type="submission" date="2020-05" db="EMBL/GenBank/DDBJ databases">
        <title>Azospirillum oleiclasticum sp. nov, a nitrogen-fixing and heavy crude oil-emulsifying bacterium isolated from the crude oil of Yumen Oilfield.</title>
        <authorList>
            <person name="Wu D."/>
            <person name="Cai M."/>
            <person name="Zhang X."/>
        </authorList>
    </citation>
    <scope>NUCLEOTIDE SEQUENCE [LARGE SCALE GENOMIC DNA]</scope>
    <source>
        <strain evidence="3 4">ROY-1-1-2</strain>
    </source>
</reference>
<dbReference type="Proteomes" id="UP000584642">
    <property type="component" value="Unassembled WGS sequence"/>
</dbReference>
<keyword evidence="2" id="KW-0472">Membrane</keyword>
<evidence type="ECO:0000313" key="3">
    <source>
        <dbReference type="EMBL" id="NYZ23886.1"/>
    </source>
</evidence>
<keyword evidence="4" id="KW-1185">Reference proteome</keyword>
<evidence type="ECO:0000313" key="4">
    <source>
        <dbReference type="Proteomes" id="UP000584642"/>
    </source>
</evidence>
<feature type="transmembrane region" description="Helical" evidence="2">
    <location>
        <begin position="26"/>
        <end position="44"/>
    </location>
</feature>
<proteinExistence type="predicted"/>
<accession>A0ABX2TKM6</accession>